<keyword evidence="3 5" id="KW-1133">Transmembrane helix</keyword>
<comment type="caution">
    <text evidence="7">The sequence shown here is derived from an EMBL/GenBank/DDBJ whole genome shotgun (WGS) entry which is preliminary data.</text>
</comment>
<gene>
    <name evidence="7" type="ORF">CWS31_014410</name>
</gene>
<evidence type="ECO:0000313" key="7">
    <source>
        <dbReference type="EMBL" id="TYK64643.1"/>
    </source>
</evidence>
<organism evidence="7 8">
    <name type="scientific">Colwellia echini</name>
    <dbReference type="NCBI Taxonomy" id="1982103"/>
    <lineage>
        <taxon>Bacteria</taxon>
        <taxon>Pseudomonadati</taxon>
        <taxon>Pseudomonadota</taxon>
        <taxon>Gammaproteobacteria</taxon>
        <taxon>Alteromonadales</taxon>
        <taxon>Colwelliaceae</taxon>
        <taxon>Colwellia</taxon>
    </lineage>
</organism>
<dbReference type="Proteomes" id="UP000815846">
    <property type="component" value="Unassembled WGS sequence"/>
</dbReference>
<dbReference type="InterPro" id="IPR037185">
    <property type="entry name" value="EmrE-like"/>
</dbReference>
<feature type="transmembrane region" description="Helical" evidence="5">
    <location>
        <begin position="209"/>
        <end position="232"/>
    </location>
</feature>
<keyword evidence="2 5" id="KW-0812">Transmembrane</keyword>
<feature type="transmembrane region" description="Helical" evidence="5">
    <location>
        <begin position="91"/>
        <end position="109"/>
    </location>
</feature>
<reference evidence="7 8" key="1">
    <citation type="submission" date="2019-08" db="EMBL/GenBank/DDBJ databases">
        <title>Microbe sample from Colwellia echini.</title>
        <authorList>
            <person name="Christiansen L."/>
            <person name="Pathiraja D."/>
            <person name="Schultz-Johansen M."/>
            <person name="Choi I.-G."/>
            <person name="Stougaard P."/>
        </authorList>
    </citation>
    <scope>NUCLEOTIDE SEQUENCE [LARGE SCALE GENOMIC DNA]</scope>
    <source>
        <strain evidence="7 8">A3</strain>
    </source>
</reference>
<evidence type="ECO:0000256" key="2">
    <source>
        <dbReference type="ARBA" id="ARBA00022692"/>
    </source>
</evidence>
<dbReference type="PANTHER" id="PTHR32322">
    <property type="entry name" value="INNER MEMBRANE TRANSPORTER"/>
    <property type="match status" value="1"/>
</dbReference>
<evidence type="ECO:0000256" key="5">
    <source>
        <dbReference type="SAM" id="Phobius"/>
    </source>
</evidence>
<dbReference type="InterPro" id="IPR050638">
    <property type="entry name" value="AA-Vitamin_Transporters"/>
</dbReference>
<feature type="transmembrane region" description="Helical" evidence="5">
    <location>
        <begin position="121"/>
        <end position="139"/>
    </location>
</feature>
<feature type="domain" description="EamA" evidence="6">
    <location>
        <begin position="6"/>
        <end position="135"/>
    </location>
</feature>
<evidence type="ECO:0000256" key="4">
    <source>
        <dbReference type="ARBA" id="ARBA00023136"/>
    </source>
</evidence>
<feature type="transmembrane region" description="Helical" evidence="5">
    <location>
        <begin position="68"/>
        <end position="85"/>
    </location>
</feature>
<evidence type="ECO:0000256" key="1">
    <source>
        <dbReference type="ARBA" id="ARBA00004141"/>
    </source>
</evidence>
<name>A0ABY3MTV2_9GAMM</name>
<dbReference type="EMBL" id="PJAI02000020">
    <property type="protein sequence ID" value="TYK64643.1"/>
    <property type="molecule type" value="Genomic_DNA"/>
</dbReference>
<feature type="domain" description="EamA" evidence="6">
    <location>
        <begin position="145"/>
        <end position="286"/>
    </location>
</feature>
<comment type="subcellular location">
    <subcellularLocation>
        <location evidence="1">Membrane</location>
        <topology evidence="1">Multi-pass membrane protein</topology>
    </subcellularLocation>
</comment>
<evidence type="ECO:0000256" key="3">
    <source>
        <dbReference type="ARBA" id="ARBA00022989"/>
    </source>
</evidence>
<feature type="transmembrane region" description="Helical" evidence="5">
    <location>
        <begin position="145"/>
        <end position="162"/>
    </location>
</feature>
<dbReference type="SUPFAM" id="SSF103481">
    <property type="entry name" value="Multidrug resistance efflux transporter EmrE"/>
    <property type="match status" value="2"/>
</dbReference>
<feature type="transmembrane region" description="Helical" evidence="5">
    <location>
        <begin position="174"/>
        <end position="194"/>
    </location>
</feature>
<accession>A0ABY3MTV2</accession>
<feature type="transmembrane region" description="Helical" evidence="5">
    <location>
        <begin position="244"/>
        <end position="263"/>
    </location>
</feature>
<evidence type="ECO:0000259" key="6">
    <source>
        <dbReference type="Pfam" id="PF00892"/>
    </source>
</evidence>
<protein>
    <submittedName>
        <fullName evidence="7">DMT family transporter</fullName>
    </submittedName>
</protein>
<dbReference type="PANTHER" id="PTHR32322:SF9">
    <property type="entry name" value="AMINO-ACID METABOLITE EFFLUX PUMP-RELATED"/>
    <property type="match status" value="1"/>
</dbReference>
<feature type="transmembrane region" description="Helical" evidence="5">
    <location>
        <begin position="269"/>
        <end position="288"/>
    </location>
</feature>
<evidence type="ECO:0000313" key="8">
    <source>
        <dbReference type="Proteomes" id="UP000815846"/>
    </source>
</evidence>
<dbReference type="RefSeq" id="WP_101344518.1">
    <property type="nucleotide sequence ID" value="NZ_PJAI02000020.1"/>
</dbReference>
<sequence>MTPLRIITVIILSLIAFAANSIITRYALDQTDIDQASFTLIRIVSGALFLWLFLAFKKNNTALKSGSWYAALALFIYAVSFTYGYELIAAGTGALLLFGSVQITMTIVGYREGERLNKIQIIGFILALAGLVILMLPGISAPSFLGALLMCISGIAWGIYTLQGRGSSNPATATAGNFIKASPMAIILWLGVYLSSSISPDFSNNTIDLAVDGVICALISGIVASGIGYILWYSVLPQLKATQAAIIQLSVPVLVTLFGALLLNETISMRVIFASITIVSGTILVLKFKQQKAAFDK</sequence>
<dbReference type="Pfam" id="PF00892">
    <property type="entry name" value="EamA"/>
    <property type="match status" value="2"/>
</dbReference>
<feature type="transmembrane region" description="Helical" evidence="5">
    <location>
        <begin position="37"/>
        <end position="56"/>
    </location>
</feature>
<proteinExistence type="predicted"/>
<dbReference type="InterPro" id="IPR000620">
    <property type="entry name" value="EamA_dom"/>
</dbReference>
<keyword evidence="8" id="KW-1185">Reference proteome</keyword>
<keyword evidence="4 5" id="KW-0472">Membrane</keyword>